<name>D8UGB4_VOLCA</name>
<dbReference type="AlphaFoldDB" id="D8UGB4"/>
<evidence type="ECO:0000313" key="10">
    <source>
        <dbReference type="Proteomes" id="UP000001058"/>
    </source>
</evidence>
<feature type="region of interest" description="Disordered" evidence="7">
    <location>
        <begin position="989"/>
        <end position="1057"/>
    </location>
</feature>
<dbReference type="SUPFAM" id="SSF50249">
    <property type="entry name" value="Nucleic acid-binding proteins"/>
    <property type="match status" value="2"/>
</dbReference>
<dbReference type="InterPro" id="IPR022966">
    <property type="entry name" value="RNase_II/R_CS"/>
</dbReference>
<dbReference type="GeneID" id="9627133"/>
<evidence type="ECO:0000259" key="8">
    <source>
        <dbReference type="SMART" id="SM00955"/>
    </source>
</evidence>
<feature type="compositionally biased region" description="Low complexity" evidence="7">
    <location>
        <begin position="169"/>
        <end position="188"/>
    </location>
</feature>
<dbReference type="Pfam" id="PF00773">
    <property type="entry name" value="RNB"/>
    <property type="match status" value="2"/>
</dbReference>
<evidence type="ECO:0000256" key="3">
    <source>
        <dbReference type="ARBA" id="ARBA00022801"/>
    </source>
</evidence>
<feature type="compositionally biased region" description="Low complexity" evidence="7">
    <location>
        <begin position="95"/>
        <end position="110"/>
    </location>
</feature>
<feature type="compositionally biased region" description="Gly residues" evidence="7">
    <location>
        <begin position="1036"/>
        <end position="1051"/>
    </location>
</feature>
<sequence length="1177" mass="125130">MTSSTVDQQVRKMAPLYPETNYHASTRRQTDRTTFSSTRTHPMFESLSRWMNFGNDPAYQAALDAATRSSVLAAPSQTPTFAPSLSPPPPPPTTQPHETSPSLELGPRSRGSGGGAPASQPLPHVTSGAGSGHAAGSSIGMQARGDRRSQQQPQQPQQQERRQPRDTASGVVSQRSGSGSEAVAAAEAQLSRTRLEAGRTRSGSRTDEAGGVNQTGAGGARKESGWFGSYHVGLWGMGEHLSPGDLSAGLKSGRLFRGRIRINPGNTAEAYVTVPGLPHDLLVRGELSRNRAVEGDEVAVQVQPPTAWFVKNKGSQQQQQQQQQQKQQAAAGTQATGRGSSEEAPWQSCTSPDQVKQVMCDLLAARSELRATAKVVAVLDPSPKRSQLVGLLRLVGRLPDTSLPSWDPSRDGAAMPGPLNAAVEAARAAALQLHLVPLDPRLPTCRVEADKVYNLSPALLVGLLRGEQTASRTLVSALLLSWPPASQQPLAGLRSSLGQAGEIESETAAILEGQGIRATDFEPQVLACLPPLPWRIGERDLAGRRDFRSQRVFSIDPPTAKDLDDALSIEPLTGGGPEAAEGAAWRVGVHIADVSHFIEPFSALDVEAGLRSTSTYLVQRVVPMLPPLLCEQLCPLNPGEDRLTCSVVWDMDKHGNILSTWFGRSVIRSCAKLTYPLVQKMIEGEFHAEDTGVPLHGEGVSWEQEANQLVEEFMVLANISVAKFISQVFPDRAMLRRHPPPNDTKMQELREAAEAAGVELNVSSAAALQTTLNALRASAPPPPPPAGEGEGEGEGGREGGAGLLSAAARHRRKVELLVMLATRPMQLAKYFSTGSLDEAQWLWRHYALAIDHYTHFTSPIRRYPDVVVHRQLAAALDVTQGGLSVEEAARKHRLLDPALTDRVAEHCNERRLAARDAQDASLRLYLCVLLARQPRIVLGTVNGLGGNLFFSAYLSEFGTEVTVVLGKTGVPLTAEWNQGAKVLTLTRGSQPQLDGGELPQGAGALGRKQRSQGGSGAGSGGGRGGGRRGQQSRQGSGSGGGGGGNGGGGNGSNSDSSLSLVEWVESLPPVCNPYGLQPVSVPLHLRQFDDVPLLVTAELVAGEAPRLVARMYLREAESAVEESSRRRGAEEEEAAAAGAAATAAEAVAEGPVVEETEGGIGTAVRQSMVPWDNMLMD</sequence>
<dbReference type="PANTHER" id="PTHR23355:SF9">
    <property type="entry name" value="DIS3-LIKE EXONUCLEASE 2"/>
    <property type="match status" value="1"/>
</dbReference>
<dbReference type="KEGG" id="vcn:VOLCADRAFT_107778"/>
<evidence type="ECO:0000256" key="1">
    <source>
        <dbReference type="ARBA" id="ARBA00005785"/>
    </source>
</evidence>
<reference evidence="9 10" key="1">
    <citation type="journal article" date="2010" name="Science">
        <title>Genomic analysis of organismal complexity in the multicellular green alga Volvox carteri.</title>
        <authorList>
            <person name="Prochnik S.E."/>
            <person name="Umen J."/>
            <person name="Nedelcu A.M."/>
            <person name="Hallmann A."/>
            <person name="Miller S.M."/>
            <person name="Nishii I."/>
            <person name="Ferris P."/>
            <person name="Kuo A."/>
            <person name="Mitros T."/>
            <person name="Fritz-Laylin L.K."/>
            <person name="Hellsten U."/>
            <person name="Chapman J."/>
            <person name="Simakov O."/>
            <person name="Rensing S.A."/>
            <person name="Terry A."/>
            <person name="Pangilinan J."/>
            <person name="Kapitonov V."/>
            <person name="Jurka J."/>
            <person name="Salamov A."/>
            <person name="Shapiro H."/>
            <person name="Schmutz J."/>
            <person name="Grimwood J."/>
            <person name="Lindquist E."/>
            <person name="Lucas S."/>
            <person name="Grigoriev I.V."/>
            <person name="Schmitt R."/>
            <person name="Kirk D."/>
            <person name="Rokhsar D.S."/>
        </authorList>
    </citation>
    <scope>NUCLEOTIDE SEQUENCE [LARGE SCALE GENOMIC DNA]</scope>
    <source>
        <strain evidence="10">f. Nagariensis / Eve</strain>
    </source>
</reference>
<feature type="region of interest" description="Disordered" evidence="7">
    <location>
        <begin position="1"/>
        <end position="39"/>
    </location>
</feature>
<dbReference type="GO" id="GO:0006402">
    <property type="term" value="P:mRNA catabolic process"/>
    <property type="evidence" value="ECO:0007669"/>
    <property type="project" value="TreeGrafter"/>
</dbReference>
<dbReference type="InterPro" id="IPR041505">
    <property type="entry name" value="Dis3_CSD2"/>
</dbReference>
<proteinExistence type="inferred from homology"/>
<dbReference type="Pfam" id="PF17849">
    <property type="entry name" value="OB_Dis3"/>
    <property type="match status" value="1"/>
</dbReference>
<dbReference type="STRING" id="3068.D8UGB4"/>
<keyword evidence="4" id="KW-0269">Exonuclease</keyword>
<keyword evidence="3" id="KW-0378">Hydrolase</keyword>
<dbReference type="Gene3D" id="2.40.50.690">
    <property type="match status" value="1"/>
</dbReference>
<feature type="region of interest" description="Disordered" evidence="7">
    <location>
        <begin position="311"/>
        <end position="351"/>
    </location>
</feature>
<feature type="compositionally biased region" description="Basic and acidic residues" evidence="7">
    <location>
        <begin position="193"/>
        <end position="208"/>
    </location>
</feature>
<evidence type="ECO:0000256" key="6">
    <source>
        <dbReference type="RuleBase" id="RU003901"/>
    </source>
</evidence>
<dbReference type="EMBL" id="GL378398">
    <property type="protein sequence ID" value="EFJ41259.1"/>
    <property type="molecule type" value="Genomic_DNA"/>
</dbReference>
<feature type="region of interest" description="Disordered" evidence="7">
    <location>
        <begin position="775"/>
        <end position="801"/>
    </location>
</feature>
<feature type="compositionally biased region" description="Gly residues" evidence="7">
    <location>
        <begin position="1013"/>
        <end position="1028"/>
    </location>
</feature>
<dbReference type="Pfam" id="PF17216">
    <property type="entry name" value="Rrp44_CSD1"/>
    <property type="match status" value="1"/>
</dbReference>
<keyword evidence="5" id="KW-0694">RNA-binding</keyword>
<dbReference type="InterPro" id="IPR001900">
    <property type="entry name" value="RNase_II/R"/>
</dbReference>
<dbReference type="eggNOG" id="KOG2102">
    <property type="taxonomic scope" value="Eukaryota"/>
</dbReference>
<feature type="region of interest" description="Disordered" evidence="7">
    <location>
        <begin position="70"/>
        <end position="223"/>
    </location>
</feature>
<evidence type="ECO:0000256" key="4">
    <source>
        <dbReference type="ARBA" id="ARBA00022839"/>
    </source>
</evidence>
<dbReference type="GO" id="GO:0000932">
    <property type="term" value="C:P-body"/>
    <property type="evidence" value="ECO:0007669"/>
    <property type="project" value="TreeGrafter"/>
</dbReference>
<evidence type="ECO:0000256" key="5">
    <source>
        <dbReference type="ARBA" id="ARBA00022884"/>
    </source>
</evidence>
<dbReference type="GO" id="GO:0003723">
    <property type="term" value="F:RNA binding"/>
    <property type="evidence" value="ECO:0007669"/>
    <property type="project" value="UniProtKB-KW"/>
</dbReference>
<protein>
    <recommendedName>
        <fullName evidence="8">RNB domain-containing protein</fullName>
    </recommendedName>
</protein>
<gene>
    <name evidence="9" type="ORF">VOLCADRAFT_107778</name>
</gene>
<dbReference type="InterPro" id="IPR033771">
    <property type="entry name" value="Rrp44_CSD1"/>
</dbReference>
<evidence type="ECO:0000256" key="7">
    <source>
        <dbReference type="SAM" id="MobiDB-lite"/>
    </source>
</evidence>
<dbReference type="InterPro" id="IPR050180">
    <property type="entry name" value="RNR_Ribonuclease"/>
</dbReference>
<dbReference type="PANTHER" id="PTHR23355">
    <property type="entry name" value="RIBONUCLEASE"/>
    <property type="match status" value="1"/>
</dbReference>
<accession>D8UGB4</accession>
<organism evidence="10">
    <name type="scientific">Volvox carteri f. nagariensis</name>
    <dbReference type="NCBI Taxonomy" id="3068"/>
    <lineage>
        <taxon>Eukaryota</taxon>
        <taxon>Viridiplantae</taxon>
        <taxon>Chlorophyta</taxon>
        <taxon>core chlorophytes</taxon>
        <taxon>Chlorophyceae</taxon>
        <taxon>CS clade</taxon>
        <taxon>Chlamydomonadales</taxon>
        <taxon>Volvocaceae</taxon>
        <taxon>Volvox</taxon>
    </lineage>
</organism>
<feature type="compositionally biased region" description="Pro residues" evidence="7">
    <location>
        <begin position="85"/>
        <end position="94"/>
    </location>
</feature>
<dbReference type="GO" id="GO:0000175">
    <property type="term" value="F:3'-5'-RNA exonuclease activity"/>
    <property type="evidence" value="ECO:0007669"/>
    <property type="project" value="TreeGrafter"/>
</dbReference>
<evidence type="ECO:0000256" key="2">
    <source>
        <dbReference type="ARBA" id="ARBA00022722"/>
    </source>
</evidence>
<keyword evidence="10" id="KW-1185">Reference proteome</keyword>
<dbReference type="SMART" id="SM00955">
    <property type="entry name" value="RNB"/>
    <property type="match status" value="1"/>
</dbReference>
<dbReference type="OrthoDB" id="372421at2759"/>
<dbReference type="RefSeq" id="XP_002957710.1">
    <property type="nucleotide sequence ID" value="XM_002957664.1"/>
</dbReference>
<dbReference type="FunCoup" id="D8UGB4">
    <property type="interactions" value="1510"/>
</dbReference>
<feature type="compositionally biased region" description="Low complexity" evidence="7">
    <location>
        <begin position="316"/>
        <end position="337"/>
    </location>
</feature>
<dbReference type="InterPro" id="IPR012340">
    <property type="entry name" value="NA-bd_OB-fold"/>
</dbReference>
<keyword evidence="2" id="KW-0540">Nuclease</keyword>
<dbReference type="InParanoid" id="D8UGB4"/>
<feature type="domain" description="RNB" evidence="8">
    <location>
        <begin position="544"/>
        <end position="878"/>
    </location>
</feature>
<dbReference type="Proteomes" id="UP000001058">
    <property type="component" value="Unassembled WGS sequence"/>
</dbReference>
<evidence type="ECO:0000313" key="9">
    <source>
        <dbReference type="EMBL" id="EFJ41259.1"/>
    </source>
</evidence>
<dbReference type="PROSITE" id="PS01175">
    <property type="entry name" value="RIBONUCLEASE_II"/>
    <property type="match status" value="1"/>
</dbReference>
<comment type="similarity">
    <text evidence="1 6">Belongs to the RNR ribonuclease family.</text>
</comment>